<dbReference type="InterPro" id="IPR041999">
    <property type="entry name" value="Sortase_D_1"/>
</dbReference>
<feature type="active site" description="Proton donor/acceptor" evidence="2">
    <location>
        <position position="123"/>
    </location>
</feature>
<dbReference type="EMBL" id="FOCQ01000012">
    <property type="protein sequence ID" value="SEN47484.1"/>
    <property type="molecule type" value="Genomic_DNA"/>
</dbReference>
<dbReference type="OrthoDB" id="165822at2"/>
<sequence length="206" mass="22928">MIRILAWLLIASGGVVLGFNAYQWWGQINIAIDDPKLAMAISDDWTDRSEEPALSKVTVPGTKKGPEPVSGQRIGELAIPRLGAILPIVQGTDDEALKKGVGLYQGYGTVKPDHTGHVVLSGHRDTVFRKVGELKKGDRLYVNYNGYIYTYQIRKTWITDAEDRTVIVPINRPVLSLTTCYPFDYLGSAPDRYIIRAELIEIKKNA</sequence>
<organism evidence="4 5">
    <name type="scientific">Lihuaxuella thermophila</name>
    <dbReference type="NCBI Taxonomy" id="1173111"/>
    <lineage>
        <taxon>Bacteria</taxon>
        <taxon>Bacillati</taxon>
        <taxon>Bacillota</taxon>
        <taxon>Bacilli</taxon>
        <taxon>Bacillales</taxon>
        <taxon>Thermoactinomycetaceae</taxon>
        <taxon>Lihuaxuella</taxon>
    </lineage>
</organism>
<evidence type="ECO:0000256" key="3">
    <source>
        <dbReference type="SAM" id="MobiDB-lite"/>
    </source>
</evidence>
<dbReference type="InterPro" id="IPR005754">
    <property type="entry name" value="Sortase"/>
</dbReference>
<proteinExistence type="predicted"/>
<dbReference type="Pfam" id="PF04203">
    <property type="entry name" value="Sortase"/>
    <property type="match status" value="1"/>
</dbReference>
<dbReference type="SUPFAM" id="SSF63817">
    <property type="entry name" value="Sortase"/>
    <property type="match status" value="1"/>
</dbReference>
<dbReference type="STRING" id="1173111.SAMN05444955_11274"/>
<gene>
    <name evidence="4" type="ORF">SAMN05444955_11274</name>
</gene>
<dbReference type="CDD" id="cd05828">
    <property type="entry name" value="Sortase_D_1"/>
    <property type="match status" value="1"/>
</dbReference>
<evidence type="ECO:0000256" key="1">
    <source>
        <dbReference type="ARBA" id="ARBA00022801"/>
    </source>
</evidence>
<evidence type="ECO:0000313" key="5">
    <source>
        <dbReference type="Proteomes" id="UP000199695"/>
    </source>
</evidence>
<reference evidence="4 5" key="1">
    <citation type="submission" date="2016-10" db="EMBL/GenBank/DDBJ databases">
        <authorList>
            <person name="de Groot N.N."/>
        </authorList>
    </citation>
    <scope>NUCLEOTIDE SEQUENCE [LARGE SCALE GENOMIC DNA]</scope>
    <source>
        <strain evidence="4 5">DSM 46701</strain>
    </source>
</reference>
<accession>A0A1H8GUT2</accession>
<dbReference type="NCBIfam" id="TIGR01076">
    <property type="entry name" value="sortase_fam"/>
    <property type="match status" value="1"/>
</dbReference>
<name>A0A1H8GUT2_9BACL</name>
<protein>
    <submittedName>
        <fullName evidence="4">Sortase A</fullName>
    </submittedName>
</protein>
<dbReference type="InterPro" id="IPR053525">
    <property type="entry name" value="Sortase_D"/>
</dbReference>
<keyword evidence="1" id="KW-0378">Hydrolase</keyword>
<dbReference type="NCBIfam" id="NF033746">
    <property type="entry name" value="class_D_sortase"/>
    <property type="match status" value="1"/>
</dbReference>
<dbReference type="RefSeq" id="WP_089970293.1">
    <property type="nucleotide sequence ID" value="NZ_FOCQ01000012.1"/>
</dbReference>
<feature type="region of interest" description="Disordered" evidence="3">
    <location>
        <begin position="51"/>
        <end position="70"/>
    </location>
</feature>
<dbReference type="InterPro" id="IPR023365">
    <property type="entry name" value="Sortase_dom-sf"/>
</dbReference>
<evidence type="ECO:0000313" key="4">
    <source>
        <dbReference type="EMBL" id="SEN47484.1"/>
    </source>
</evidence>
<dbReference type="Proteomes" id="UP000199695">
    <property type="component" value="Unassembled WGS sequence"/>
</dbReference>
<dbReference type="Gene3D" id="2.40.260.10">
    <property type="entry name" value="Sortase"/>
    <property type="match status" value="1"/>
</dbReference>
<keyword evidence="5" id="KW-1185">Reference proteome</keyword>
<dbReference type="AlphaFoldDB" id="A0A1H8GUT2"/>
<evidence type="ECO:0000256" key="2">
    <source>
        <dbReference type="PIRSR" id="PIRSR605754-1"/>
    </source>
</evidence>
<feature type="active site" description="Acyl-thioester intermediate" evidence="2">
    <location>
        <position position="180"/>
    </location>
</feature>
<dbReference type="GO" id="GO:0016787">
    <property type="term" value="F:hydrolase activity"/>
    <property type="evidence" value="ECO:0007669"/>
    <property type="project" value="UniProtKB-KW"/>
</dbReference>